<dbReference type="InterPro" id="IPR013740">
    <property type="entry name" value="Redoxin"/>
</dbReference>
<keyword evidence="8" id="KW-1185">Reference proteome</keyword>
<proteinExistence type="predicted"/>
<gene>
    <name evidence="7" type="ORF">H8S64_17190</name>
</gene>
<dbReference type="InterPro" id="IPR036249">
    <property type="entry name" value="Thioredoxin-like_sf"/>
</dbReference>
<evidence type="ECO:0000256" key="1">
    <source>
        <dbReference type="ARBA" id="ARBA00004196"/>
    </source>
</evidence>
<protein>
    <submittedName>
        <fullName evidence="7">Redoxin family protein</fullName>
    </submittedName>
</protein>
<dbReference type="EMBL" id="JACOOH010000008">
    <property type="protein sequence ID" value="MBC5622828.1"/>
    <property type="molecule type" value="Genomic_DNA"/>
</dbReference>
<dbReference type="Pfam" id="PF08534">
    <property type="entry name" value="Redoxin"/>
    <property type="match status" value="1"/>
</dbReference>
<accession>A0ABR7D4H8</accession>
<comment type="caution">
    <text evidence="7">The sequence shown here is derived from an EMBL/GenBank/DDBJ whole genome shotgun (WGS) entry which is preliminary data.</text>
</comment>
<dbReference type="PANTHER" id="PTHR42852:SF6">
    <property type="entry name" value="THIOL:DISULFIDE INTERCHANGE PROTEIN DSBE"/>
    <property type="match status" value="1"/>
</dbReference>
<evidence type="ECO:0000313" key="7">
    <source>
        <dbReference type="EMBL" id="MBC5622828.1"/>
    </source>
</evidence>
<dbReference type="Proteomes" id="UP000646484">
    <property type="component" value="Unassembled WGS sequence"/>
</dbReference>
<comment type="subcellular location">
    <subcellularLocation>
        <location evidence="1">Cell envelope</location>
    </subcellularLocation>
</comment>
<feature type="signal peptide" evidence="5">
    <location>
        <begin position="1"/>
        <end position="21"/>
    </location>
</feature>
<dbReference type="PANTHER" id="PTHR42852">
    <property type="entry name" value="THIOL:DISULFIDE INTERCHANGE PROTEIN DSBE"/>
    <property type="match status" value="1"/>
</dbReference>
<evidence type="ECO:0000256" key="3">
    <source>
        <dbReference type="ARBA" id="ARBA00023157"/>
    </source>
</evidence>
<dbReference type="Gene3D" id="3.40.30.10">
    <property type="entry name" value="Glutaredoxin"/>
    <property type="match status" value="1"/>
</dbReference>
<keyword evidence="4" id="KW-0676">Redox-active center</keyword>
<feature type="chain" id="PRO_5047366067" evidence="5">
    <location>
        <begin position="22"/>
        <end position="363"/>
    </location>
</feature>
<sequence length="363" mass="41405">MKTRNILLVCIILCGAFGSYAQQQKSKDDVLFEKIHAVYNRIPGGLGKDELVRKVNDAEREARQAMDSLSGKDAKQKAELLCYNGILWSLGAQAVEMKDKALQNEVAERVKGLDLDSPVLEVLTDVERTNLLNGYFRVFMPELSELARATYVLYNIKSEEVRNPYVLSVLVSELKRHGYTDEVKGLMEDIEICSKTESTRQTALELKERYYPVRVGAMAPDFEMEDENGKMIKLSDFKGKAVFIDVWATWCGGCVAGLPAFIELKKQYKNRDDIIFLTISDDGVEAKARWKNFLREKKYSGIMPHLIINKEKDNFTGDYCITGIPRYILIDKSGKIVNAWHVGANHEYFPFFFSMELEGMNRE</sequence>
<evidence type="ECO:0000256" key="5">
    <source>
        <dbReference type="SAM" id="SignalP"/>
    </source>
</evidence>
<feature type="domain" description="Thioredoxin" evidence="6">
    <location>
        <begin position="213"/>
        <end position="363"/>
    </location>
</feature>
<dbReference type="InterPro" id="IPR013766">
    <property type="entry name" value="Thioredoxin_domain"/>
</dbReference>
<dbReference type="PROSITE" id="PS51352">
    <property type="entry name" value="THIOREDOXIN_2"/>
    <property type="match status" value="1"/>
</dbReference>
<dbReference type="RefSeq" id="WP_186977673.1">
    <property type="nucleotide sequence ID" value="NZ_JACOOH010000008.1"/>
</dbReference>
<dbReference type="SUPFAM" id="SSF52833">
    <property type="entry name" value="Thioredoxin-like"/>
    <property type="match status" value="1"/>
</dbReference>
<dbReference type="CDD" id="cd02966">
    <property type="entry name" value="TlpA_like_family"/>
    <property type="match status" value="1"/>
</dbReference>
<evidence type="ECO:0000313" key="8">
    <source>
        <dbReference type="Proteomes" id="UP000646484"/>
    </source>
</evidence>
<reference evidence="7 8" key="1">
    <citation type="submission" date="2020-08" db="EMBL/GenBank/DDBJ databases">
        <title>Genome public.</title>
        <authorList>
            <person name="Liu C."/>
            <person name="Sun Q."/>
        </authorList>
    </citation>
    <scope>NUCLEOTIDE SEQUENCE [LARGE SCALE GENOMIC DNA]</scope>
    <source>
        <strain evidence="7 8">NSJ-56</strain>
    </source>
</reference>
<dbReference type="InterPro" id="IPR050553">
    <property type="entry name" value="Thioredoxin_ResA/DsbE_sf"/>
</dbReference>
<evidence type="ECO:0000256" key="4">
    <source>
        <dbReference type="ARBA" id="ARBA00023284"/>
    </source>
</evidence>
<name>A0ABR7D4H8_9BACT</name>
<keyword evidence="3" id="KW-1015">Disulfide bond</keyword>
<evidence type="ECO:0000256" key="2">
    <source>
        <dbReference type="ARBA" id="ARBA00022748"/>
    </source>
</evidence>
<evidence type="ECO:0000259" key="6">
    <source>
        <dbReference type="PROSITE" id="PS51352"/>
    </source>
</evidence>
<organism evidence="7 8">
    <name type="scientific">Butyricimonas hominis</name>
    <dbReference type="NCBI Taxonomy" id="2763032"/>
    <lineage>
        <taxon>Bacteria</taxon>
        <taxon>Pseudomonadati</taxon>
        <taxon>Bacteroidota</taxon>
        <taxon>Bacteroidia</taxon>
        <taxon>Bacteroidales</taxon>
        <taxon>Odoribacteraceae</taxon>
        <taxon>Butyricimonas</taxon>
    </lineage>
</organism>
<keyword evidence="5" id="KW-0732">Signal</keyword>
<keyword evidence="2" id="KW-0201">Cytochrome c-type biogenesis</keyword>